<name>D0W6G8_NEILA</name>
<dbReference type="EMBL" id="ACEQ02000001">
    <property type="protein sequence ID" value="EEZ76914.1"/>
    <property type="molecule type" value="Genomic_DNA"/>
</dbReference>
<evidence type="ECO:0000313" key="2">
    <source>
        <dbReference type="Proteomes" id="UP000003843"/>
    </source>
</evidence>
<evidence type="ECO:0000313" key="1">
    <source>
        <dbReference type="EMBL" id="EEZ76914.1"/>
    </source>
</evidence>
<comment type="caution">
    <text evidence="1">The sequence shown here is derived from an EMBL/GenBank/DDBJ whole genome shotgun (WGS) entry which is preliminary data.</text>
</comment>
<accession>D0W6G8</accession>
<gene>
    <name evidence="1" type="ORF">NEILACOT_03106</name>
</gene>
<protein>
    <submittedName>
        <fullName evidence="1">Uncharacterized protein</fullName>
    </submittedName>
</protein>
<reference evidence="1 2" key="1">
    <citation type="submission" date="2009-10" db="EMBL/GenBank/DDBJ databases">
        <authorList>
            <person name="Weinstock G."/>
            <person name="Sodergren E."/>
            <person name="Clifton S."/>
            <person name="Fulton L."/>
            <person name="Fulton B."/>
            <person name="Courtney L."/>
            <person name="Fronick C."/>
            <person name="Harrison M."/>
            <person name="Strong C."/>
            <person name="Farmer C."/>
            <person name="Delahaunty K."/>
            <person name="Markovic C."/>
            <person name="Hall O."/>
            <person name="Minx P."/>
            <person name="Tomlinson C."/>
            <person name="Mitreva M."/>
            <person name="Nelson J."/>
            <person name="Hou S."/>
            <person name="Wollam A."/>
            <person name="Pepin K.H."/>
            <person name="Johnson M."/>
            <person name="Bhonagiri V."/>
            <person name="Nash W.E."/>
            <person name="Warren W."/>
            <person name="Chinwalla A."/>
            <person name="Mardis E.R."/>
            <person name="Wilson R.K."/>
        </authorList>
    </citation>
    <scope>NUCLEOTIDE SEQUENCE [LARGE SCALE GENOMIC DNA]</scope>
    <source>
        <strain evidence="1 2">ATCC 23970</strain>
    </source>
</reference>
<proteinExistence type="predicted"/>
<sequence length="41" mass="4917">MFQYGFCEYKNSIHIKANDKNRLQIGIVAIIMPELWIKNEF</sequence>
<dbReference type="Proteomes" id="UP000003843">
    <property type="component" value="Unassembled WGS sequence"/>
</dbReference>
<dbReference type="AlphaFoldDB" id="D0W6G8"/>
<organism evidence="1 2">
    <name type="scientific">Neisseria lactamica ATCC 23970</name>
    <dbReference type="NCBI Taxonomy" id="546265"/>
    <lineage>
        <taxon>Bacteria</taxon>
        <taxon>Pseudomonadati</taxon>
        <taxon>Pseudomonadota</taxon>
        <taxon>Betaproteobacteria</taxon>
        <taxon>Neisseriales</taxon>
        <taxon>Neisseriaceae</taxon>
        <taxon>Neisseria</taxon>
    </lineage>
</organism>